<name>A0A4Y2L9S6_ARAVE</name>
<dbReference type="AlphaFoldDB" id="A0A4Y2L9S6"/>
<protein>
    <recommendedName>
        <fullName evidence="3">Reverse transcriptase/retrotransposon-derived protein RNase H-like domain-containing protein</fullName>
    </recommendedName>
</protein>
<gene>
    <name evidence="1" type="ORF">AVEN_31170_1</name>
</gene>
<dbReference type="InterPro" id="IPR051320">
    <property type="entry name" value="Viral_Replic_Matur_Polypro"/>
</dbReference>
<dbReference type="EMBL" id="BGPR01005557">
    <property type="protein sequence ID" value="GBN11272.1"/>
    <property type="molecule type" value="Genomic_DNA"/>
</dbReference>
<organism evidence="1 2">
    <name type="scientific">Araneus ventricosus</name>
    <name type="common">Orbweaver spider</name>
    <name type="synonym">Epeira ventricosa</name>
    <dbReference type="NCBI Taxonomy" id="182803"/>
    <lineage>
        <taxon>Eukaryota</taxon>
        <taxon>Metazoa</taxon>
        <taxon>Ecdysozoa</taxon>
        <taxon>Arthropoda</taxon>
        <taxon>Chelicerata</taxon>
        <taxon>Arachnida</taxon>
        <taxon>Araneae</taxon>
        <taxon>Araneomorphae</taxon>
        <taxon>Entelegynae</taxon>
        <taxon>Araneoidea</taxon>
        <taxon>Araneidae</taxon>
        <taxon>Araneus</taxon>
    </lineage>
</organism>
<dbReference type="PANTHER" id="PTHR33064">
    <property type="entry name" value="POL PROTEIN"/>
    <property type="match status" value="1"/>
</dbReference>
<reference evidence="1 2" key="1">
    <citation type="journal article" date="2019" name="Sci. Rep.">
        <title>Orb-weaving spider Araneus ventricosus genome elucidates the spidroin gene catalogue.</title>
        <authorList>
            <person name="Kono N."/>
            <person name="Nakamura H."/>
            <person name="Ohtoshi R."/>
            <person name="Moran D.A.P."/>
            <person name="Shinohara A."/>
            <person name="Yoshida Y."/>
            <person name="Fujiwara M."/>
            <person name="Mori M."/>
            <person name="Tomita M."/>
            <person name="Arakawa K."/>
        </authorList>
    </citation>
    <scope>NUCLEOTIDE SEQUENCE [LARGE SCALE GENOMIC DNA]</scope>
</reference>
<dbReference type="SUPFAM" id="SSF56672">
    <property type="entry name" value="DNA/RNA polymerases"/>
    <property type="match status" value="1"/>
</dbReference>
<sequence>MLTLKKDEITTLQRGKINTLRWSAKTYTRELKFLGFFVSSKGISPLPENVQFLNKYPLPKTVQELGRFLATLNFYHRLLKDADTKQAWLYSLAKNKVKKDNTSVSWTKDIQSAFVSCKRLIATATAFSFPASYARLILMTHSFDFSVGVVLQPHIEPLGCFARKLSDTEKK</sequence>
<dbReference type="Proteomes" id="UP000499080">
    <property type="component" value="Unassembled WGS sequence"/>
</dbReference>
<dbReference type="PANTHER" id="PTHR33064:SF37">
    <property type="entry name" value="RIBONUCLEASE H"/>
    <property type="match status" value="1"/>
</dbReference>
<comment type="caution">
    <text evidence="1">The sequence shown here is derived from an EMBL/GenBank/DDBJ whole genome shotgun (WGS) entry which is preliminary data.</text>
</comment>
<dbReference type="GO" id="GO:0071897">
    <property type="term" value="P:DNA biosynthetic process"/>
    <property type="evidence" value="ECO:0007669"/>
    <property type="project" value="UniProtKB-ARBA"/>
</dbReference>
<evidence type="ECO:0000313" key="1">
    <source>
        <dbReference type="EMBL" id="GBN11272.1"/>
    </source>
</evidence>
<evidence type="ECO:0008006" key="3">
    <source>
        <dbReference type="Google" id="ProtNLM"/>
    </source>
</evidence>
<accession>A0A4Y2L9S6</accession>
<evidence type="ECO:0000313" key="2">
    <source>
        <dbReference type="Proteomes" id="UP000499080"/>
    </source>
</evidence>
<dbReference type="OrthoDB" id="41323at2759"/>
<proteinExistence type="predicted"/>
<dbReference type="InterPro" id="IPR043128">
    <property type="entry name" value="Rev_trsase/Diguanyl_cyclase"/>
</dbReference>
<dbReference type="Gene3D" id="3.30.70.270">
    <property type="match status" value="1"/>
</dbReference>
<keyword evidence="2" id="KW-1185">Reference proteome</keyword>
<dbReference type="InterPro" id="IPR043502">
    <property type="entry name" value="DNA/RNA_pol_sf"/>
</dbReference>